<dbReference type="Proteomes" id="UP000002320">
    <property type="component" value="Unassembled WGS sequence"/>
</dbReference>
<protein>
    <submittedName>
        <fullName evidence="1 2">Uncharacterized protein</fullName>
    </submittedName>
</protein>
<gene>
    <name evidence="2" type="primary">6038816</name>
    <name evidence="1" type="ORF">CpipJ_CPIJ006928</name>
</gene>
<dbReference type="EMBL" id="DS231949">
    <property type="protein sequence ID" value="EDS28522.1"/>
    <property type="molecule type" value="Genomic_DNA"/>
</dbReference>
<organism>
    <name type="scientific">Culex quinquefasciatus</name>
    <name type="common">Southern house mosquito</name>
    <name type="synonym">Culex pungens</name>
    <dbReference type="NCBI Taxonomy" id="7176"/>
    <lineage>
        <taxon>Eukaryota</taxon>
        <taxon>Metazoa</taxon>
        <taxon>Ecdysozoa</taxon>
        <taxon>Arthropoda</taxon>
        <taxon>Hexapoda</taxon>
        <taxon>Insecta</taxon>
        <taxon>Pterygota</taxon>
        <taxon>Neoptera</taxon>
        <taxon>Endopterygota</taxon>
        <taxon>Diptera</taxon>
        <taxon>Nematocera</taxon>
        <taxon>Culicoidea</taxon>
        <taxon>Culicidae</taxon>
        <taxon>Culicinae</taxon>
        <taxon>Culicini</taxon>
        <taxon>Culex</taxon>
        <taxon>Culex</taxon>
    </lineage>
</organism>
<reference evidence="2" key="2">
    <citation type="submission" date="2021-02" db="UniProtKB">
        <authorList>
            <consortium name="EnsemblMetazoa"/>
        </authorList>
    </citation>
    <scope>IDENTIFICATION</scope>
    <source>
        <strain evidence="2">JHB</strain>
    </source>
</reference>
<dbReference type="InParanoid" id="B0WIJ9"/>
<evidence type="ECO:0000313" key="3">
    <source>
        <dbReference type="Proteomes" id="UP000002320"/>
    </source>
</evidence>
<evidence type="ECO:0000313" key="2">
    <source>
        <dbReference type="EnsemblMetazoa" id="CPIJ006928-PA"/>
    </source>
</evidence>
<dbReference type="EnsemblMetazoa" id="CPIJ006928-RA">
    <property type="protein sequence ID" value="CPIJ006928-PA"/>
    <property type="gene ID" value="CPIJ006928"/>
</dbReference>
<dbReference type="VEuPathDB" id="VectorBase:CPIJ006928"/>
<dbReference type="KEGG" id="cqu:CpipJ_CPIJ006928"/>
<dbReference type="HOGENOM" id="CLU_2796487_0_0_1"/>
<reference evidence="1" key="1">
    <citation type="submission" date="2007-03" db="EMBL/GenBank/DDBJ databases">
        <title>Annotation of Culex pipiens quinquefasciatus.</title>
        <authorList>
            <consortium name="The Broad Institute Genome Sequencing Platform"/>
            <person name="Atkinson P.W."/>
            <person name="Hemingway J."/>
            <person name="Christensen B.M."/>
            <person name="Higgs S."/>
            <person name="Kodira C."/>
            <person name="Hannick L."/>
            <person name="Megy K."/>
            <person name="O'Leary S."/>
            <person name="Pearson M."/>
            <person name="Haas B.J."/>
            <person name="Mauceli E."/>
            <person name="Wortman J.R."/>
            <person name="Lee N.H."/>
            <person name="Guigo R."/>
            <person name="Stanke M."/>
            <person name="Alvarado L."/>
            <person name="Amedeo P."/>
            <person name="Antoine C.H."/>
            <person name="Arensburger P."/>
            <person name="Bidwell S.L."/>
            <person name="Crawford M."/>
            <person name="Camaro F."/>
            <person name="Devon K."/>
            <person name="Engels R."/>
            <person name="Hammond M."/>
            <person name="Howarth C."/>
            <person name="Koehrsen M."/>
            <person name="Lawson D."/>
            <person name="Montgomery P."/>
            <person name="Nene V."/>
            <person name="Nusbaum C."/>
            <person name="Puiu D."/>
            <person name="Romero-Severson J."/>
            <person name="Severson D.W."/>
            <person name="Shumway M."/>
            <person name="Sisk P."/>
            <person name="Stolte C."/>
            <person name="Zeng Q."/>
            <person name="Eisenstadt E."/>
            <person name="Fraser-Liggett C."/>
            <person name="Strausberg R."/>
            <person name="Galagan J."/>
            <person name="Birren B."/>
            <person name="Collins F.H."/>
        </authorList>
    </citation>
    <scope>NUCLEOTIDE SEQUENCE [LARGE SCALE GENOMIC DNA]</scope>
    <source>
        <strain evidence="1">JHB</strain>
    </source>
</reference>
<accession>B0WIJ9</accession>
<keyword evidence="3" id="KW-1185">Reference proteome</keyword>
<evidence type="ECO:0000313" key="1">
    <source>
        <dbReference type="EMBL" id="EDS28522.1"/>
    </source>
</evidence>
<sequence length="68" mass="7154">MNGLLAAEVGGGVATTPTVQTGRVKAEHPNRNPFLRLAVWYPLQSGLIPVCSPSPSGMFVPGVENLPR</sequence>
<proteinExistence type="predicted"/>
<dbReference type="AlphaFoldDB" id="B0WIJ9"/>
<name>B0WIJ9_CULQU</name>